<evidence type="ECO:0000313" key="7">
    <source>
        <dbReference type="Proteomes" id="UP000243535"/>
    </source>
</evidence>
<dbReference type="GO" id="GO:0016757">
    <property type="term" value="F:glycosyltransferase activity"/>
    <property type="evidence" value="ECO:0007669"/>
    <property type="project" value="UniProtKB-KW"/>
</dbReference>
<dbReference type="Gene3D" id="3.90.550.10">
    <property type="entry name" value="Spore Coat Polysaccharide Biosynthesis Protein SpsA, Chain A"/>
    <property type="match status" value="1"/>
</dbReference>
<reference evidence="7" key="1">
    <citation type="submission" date="2015-08" db="EMBL/GenBank/DDBJ databases">
        <authorList>
            <person name="Varghese N."/>
        </authorList>
    </citation>
    <scope>NUCLEOTIDE SEQUENCE [LARGE SCALE GENOMIC DNA]</scope>
    <source>
        <strain evidence="7">DSM 17901</strain>
    </source>
</reference>
<dbReference type="AlphaFoldDB" id="A0A0K6GSX6"/>
<dbReference type="InterPro" id="IPR029044">
    <property type="entry name" value="Nucleotide-diphossugar_trans"/>
</dbReference>
<keyword evidence="4" id="KW-1133">Transmembrane helix</keyword>
<evidence type="ECO:0000313" key="6">
    <source>
        <dbReference type="EMBL" id="CUA81601.1"/>
    </source>
</evidence>
<evidence type="ECO:0000256" key="2">
    <source>
        <dbReference type="ARBA" id="ARBA00022676"/>
    </source>
</evidence>
<feature type="transmembrane region" description="Helical" evidence="4">
    <location>
        <begin position="329"/>
        <end position="356"/>
    </location>
</feature>
<keyword evidence="2" id="KW-0328">Glycosyltransferase</keyword>
<keyword evidence="4" id="KW-0472">Membrane</keyword>
<feature type="transmembrane region" description="Helical" evidence="4">
    <location>
        <begin position="28"/>
        <end position="52"/>
    </location>
</feature>
<proteinExistence type="inferred from homology"/>
<sequence length="450" mass="51359">MSPFAFWQATNEALRGIVDYWLASPADAAVLFIPMLLFLELPYYLLLVAGVARHQLHRLMHPPRDVPFYPSVSCIITCYSEGEAVKQTLRTLCEQIYPGEIELLPVIDGALRNQATYDAIRSFIATEGHRYPNRRIRPVPKWQRGGRVSSLNAGLSLARGEIVMALDADTSFENDMVAQASAHFIDPRVCAVSGALAVRNEQHSLVTHLQAIEYRLSLMLAKVGLSEFNLVNNVSGAFGVFRRSVLETAGGWNTGSAEDLDMTLRLKQYFRRNGLRIVFEPRAMGYTDAPDTWQAFFKQRLRWDGDLAYMYLEKHWKAFQRRLVGGRNLLILVWGGLLFQIVSPFVILFYMLYLLWALPLPVFVAVNLVITLFYLAIAFVLYLVYLTCISRQPRRDLPDLLLLPAFSLFLLVNRLWSAVALVNEIWRKGHEETSMAPWWVLQRNAKNKDD</sequence>
<evidence type="ECO:0000256" key="1">
    <source>
        <dbReference type="ARBA" id="ARBA00006739"/>
    </source>
</evidence>
<evidence type="ECO:0000256" key="4">
    <source>
        <dbReference type="SAM" id="Phobius"/>
    </source>
</evidence>
<dbReference type="PANTHER" id="PTHR43630:SF1">
    <property type="entry name" value="POLY-BETA-1,6-N-ACETYL-D-GLUCOSAMINE SYNTHASE"/>
    <property type="match status" value="1"/>
</dbReference>
<dbReference type="SUPFAM" id="SSF53448">
    <property type="entry name" value="Nucleotide-diphospho-sugar transferases"/>
    <property type="match status" value="1"/>
</dbReference>
<evidence type="ECO:0000259" key="5">
    <source>
        <dbReference type="Pfam" id="PF13632"/>
    </source>
</evidence>
<organism evidence="6 7">
    <name type="scientific">Gulbenkiania indica</name>
    <dbReference type="NCBI Taxonomy" id="375574"/>
    <lineage>
        <taxon>Bacteria</taxon>
        <taxon>Pseudomonadati</taxon>
        <taxon>Pseudomonadota</taxon>
        <taxon>Betaproteobacteria</taxon>
        <taxon>Neisseriales</taxon>
        <taxon>Chromobacteriaceae</taxon>
        <taxon>Gulbenkiania</taxon>
    </lineage>
</organism>
<dbReference type="Pfam" id="PF13632">
    <property type="entry name" value="Glyco_trans_2_3"/>
    <property type="match status" value="1"/>
</dbReference>
<accession>A0A0K6GSX6</accession>
<feature type="domain" description="Glycosyltransferase 2-like" evidence="5">
    <location>
        <begin position="162"/>
        <end position="365"/>
    </location>
</feature>
<dbReference type="EMBL" id="CYHA01000001">
    <property type="protein sequence ID" value="CUA81601.1"/>
    <property type="molecule type" value="Genomic_DNA"/>
</dbReference>
<name>A0A0K6GSX6_9NEIS</name>
<keyword evidence="3 6" id="KW-0808">Transferase</keyword>
<protein>
    <submittedName>
        <fullName evidence="6">Glycosyltransferase, catalytic subunit of cellulose synthase and poly-beta-1,6-N-acetylglucosamine synthase</fullName>
    </submittedName>
</protein>
<dbReference type="InterPro" id="IPR001173">
    <property type="entry name" value="Glyco_trans_2-like"/>
</dbReference>
<dbReference type="Proteomes" id="UP000243535">
    <property type="component" value="Unassembled WGS sequence"/>
</dbReference>
<dbReference type="PANTHER" id="PTHR43630">
    <property type="entry name" value="POLY-BETA-1,6-N-ACETYL-D-GLUCOSAMINE SYNTHASE"/>
    <property type="match status" value="1"/>
</dbReference>
<comment type="similarity">
    <text evidence="1">Belongs to the glycosyltransferase 2 family.</text>
</comment>
<keyword evidence="7" id="KW-1185">Reference proteome</keyword>
<dbReference type="RefSeq" id="WP_200906412.1">
    <property type="nucleotide sequence ID" value="NZ_CYHA01000001.1"/>
</dbReference>
<feature type="transmembrane region" description="Helical" evidence="4">
    <location>
        <begin position="362"/>
        <end position="388"/>
    </location>
</feature>
<keyword evidence="4" id="KW-0812">Transmembrane</keyword>
<dbReference type="STRING" id="375574.GCA_001418035_00242"/>
<evidence type="ECO:0000256" key="3">
    <source>
        <dbReference type="ARBA" id="ARBA00022679"/>
    </source>
</evidence>
<dbReference type="CDD" id="cd06423">
    <property type="entry name" value="CESA_like"/>
    <property type="match status" value="1"/>
</dbReference>
<gene>
    <name evidence="6" type="ORF">Ga0061063_0443</name>
</gene>